<reference evidence="3" key="1">
    <citation type="journal article" date="2019" name="Int. J. Syst. Evol. Microbiol.">
        <title>The Global Catalogue of Microorganisms (GCM) 10K type strain sequencing project: providing services to taxonomists for standard genome sequencing and annotation.</title>
        <authorList>
            <consortium name="The Broad Institute Genomics Platform"/>
            <consortium name="The Broad Institute Genome Sequencing Center for Infectious Disease"/>
            <person name="Wu L."/>
            <person name="Ma J."/>
        </authorList>
    </citation>
    <scope>NUCLEOTIDE SEQUENCE [LARGE SCALE GENOMIC DNA]</scope>
    <source>
        <strain evidence="3">JCM 16082</strain>
    </source>
</reference>
<protein>
    <recommendedName>
        <fullName evidence="1">Thioredoxin domain-containing protein</fullName>
    </recommendedName>
</protein>
<evidence type="ECO:0000259" key="1">
    <source>
        <dbReference type="PROSITE" id="PS51352"/>
    </source>
</evidence>
<dbReference type="PANTHER" id="PTHR42852:SF13">
    <property type="entry name" value="PROTEIN DIPZ"/>
    <property type="match status" value="1"/>
</dbReference>
<organism evidence="2 3">
    <name type="scientific">Gangjinia marincola</name>
    <dbReference type="NCBI Taxonomy" id="578463"/>
    <lineage>
        <taxon>Bacteria</taxon>
        <taxon>Pseudomonadati</taxon>
        <taxon>Bacteroidota</taxon>
        <taxon>Flavobacteriia</taxon>
        <taxon>Flavobacteriales</taxon>
        <taxon>Flavobacteriaceae</taxon>
        <taxon>Gangjinia</taxon>
    </lineage>
</organism>
<dbReference type="InterPro" id="IPR000866">
    <property type="entry name" value="AhpC/TSA"/>
</dbReference>
<proteinExistence type="predicted"/>
<dbReference type="Gene3D" id="3.40.30.10">
    <property type="entry name" value="Glutaredoxin"/>
    <property type="match status" value="1"/>
</dbReference>
<dbReference type="PROSITE" id="PS51352">
    <property type="entry name" value="THIOREDOXIN_2"/>
    <property type="match status" value="1"/>
</dbReference>
<dbReference type="InterPro" id="IPR013766">
    <property type="entry name" value="Thioredoxin_domain"/>
</dbReference>
<dbReference type="CDD" id="cd02966">
    <property type="entry name" value="TlpA_like_family"/>
    <property type="match status" value="1"/>
</dbReference>
<name>A0ABP3XXR4_9FLAO</name>
<keyword evidence="3" id="KW-1185">Reference proteome</keyword>
<feature type="domain" description="Thioredoxin" evidence="1">
    <location>
        <begin position="5"/>
        <end position="158"/>
    </location>
</feature>
<accession>A0ABP3XXR4</accession>
<evidence type="ECO:0000313" key="3">
    <source>
        <dbReference type="Proteomes" id="UP001500507"/>
    </source>
</evidence>
<comment type="caution">
    <text evidence="2">The sequence shown here is derived from an EMBL/GenBank/DDBJ whole genome shotgun (WGS) entry which is preliminary data.</text>
</comment>
<dbReference type="Proteomes" id="UP001500507">
    <property type="component" value="Unassembled WGS sequence"/>
</dbReference>
<gene>
    <name evidence="2" type="ORF">GCM10009117_22810</name>
</gene>
<dbReference type="InterPro" id="IPR036249">
    <property type="entry name" value="Thioredoxin-like_sf"/>
</dbReference>
<dbReference type="SUPFAM" id="SSF52833">
    <property type="entry name" value="Thioredoxin-like"/>
    <property type="match status" value="1"/>
</dbReference>
<evidence type="ECO:0000313" key="2">
    <source>
        <dbReference type="EMBL" id="GAA0873134.1"/>
    </source>
</evidence>
<sequence>MGCVSNEQTDLKAQALLETAKDEIPIVNYEELAPLLKQQNDTTYVINFWATWCKPCVQELPYFETIGSRYPGKVKVILVSLDMPQLLEKQVIPFVKKNKIQSDVLLLDDPDANGWINKVSTRWSGSIPATLIYRGTDRTFYEQSFTYKELNEELTKFL</sequence>
<dbReference type="InterPro" id="IPR050553">
    <property type="entry name" value="Thioredoxin_ResA/DsbE_sf"/>
</dbReference>
<dbReference type="EMBL" id="BAAAFG010000016">
    <property type="protein sequence ID" value="GAA0873134.1"/>
    <property type="molecule type" value="Genomic_DNA"/>
</dbReference>
<dbReference type="Pfam" id="PF00578">
    <property type="entry name" value="AhpC-TSA"/>
    <property type="match status" value="1"/>
</dbReference>
<dbReference type="PANTHER" id="PTHR42852">
    <property type="entry name" value="THIOL:DISULFIDE INTERCHANGE PROTEIN DSBE"/>
    <property type="match status" value="1"/>
</dbReference>